<keyword evidence="4" id="KW-1185">Reference proteome</keyword>
<dbReference type="KEGG" id="asoc:CB4_02252"/>
<evidence type="ECO:0000313" key="4">
    <source>
        <dbReference type="Proteomes" id="UP000217696"/>
    </source>
</evidence>
<feature type="region of interest" description="Disordered" evidence="1">
    <location>
        <begin position="111"/>
        <end position="136"/>
    </location>
</feature>
<dbReference type="Proteomes" id="UP000217696">
    <property type="component" value="Chromosome"/>
</dbReference>
<reference evidence="3 4" key="1">
    <citation type="submission" date="2015-12" db="EMBL/GenBank/DDBJ databases">
        <title>Genome sequence of Aneurinibacillus soli.</title>
        <authorList>
            <person name="Lee J.S."/>
            <person name="Lee K.C."/>
            <person name="Kim K.K."/>
            <person name="Lee B.W."/>
        </authorList>
    </citation>
    <scope>NUCLEOTIDE SEQUENCE [LARGE SCALE GENOMIC DNA]</scope>
    <source>
        <strain evidence="3 4">CB4</strain>
    </source>
</reference>
<dbReference type="EMBL" id="AP017312">
    <property type="protein sequence ID" value="BAU28078.1"/>
    <property type="molecule type" value="Genomic_DNA"/>
</dbReference>
<sequence length="204" mass="23081">MKKLNLLPHIEKKHPLKRKLIIAGSILLTCCAFVYGYAWIELHDLTKTEQEWAARTHSLNGVDKKLVQAEHDYQEKINNQASITLADNQTFFLLRDIALYKPETISLSGIETIPGPEEKAKDSTKKNQSAPNIPSALVPAPAAPVSSETLVQIKGQTESLQSLSEFTHSVEQLSYVQKVWMQDSYEYKLYGQPKLFFTLHITLK</sequence>
<name>A0A0U5BIS1_9BACL</name>
<dbReference type="AlphaFoldDB" id="A0A0U5BIS1"/>
<evidence type="ECO:0000256" key="1">
    <source>
        <dbReference type="SAM" id="MobiDB-lite"/>
    </source>
</evidence>
<keyword evidence="2" id="KW-0812">Transmembrane</keyword>
<keyword evidence="2" id="KW-1133">Transmembrane helix</keyword>
<organism evidence="3 4">
    <name type="scientific">Aneurinibacillus soli</name>
    <dbReference type="NCBI Taxonomy" id="1500254"/>
    <lineage>
        <taxon>Bacteria</taxon>
        <taxon>Bacillati</taxon>
        <taxon>Bacillota</taxon>
        <taxon>Bacilli</taxon>
        <taxon>Bacillales</taxon>
        <taxon>Paenibacillaceae</taxon>
        <taxon>Aneurinibacillus group</taxon>
        <taxon>Aneurinibacillus</taxon>
    </lineage>
</organism>
<evidence type="ECO:0000256" key="2">
    <source>
        <dbReference type="SAM" id="Phobius"/>
    </source>
</evidence>
<feature type="transmembrane region" description="Helical" evidence="2">
    <location>
        <begin position="20"/>
        <end position="40"/>
    </location>
</feature>
<protein>
    <submittedName>
        <fullName evidence="3">Uncharacterized protein</fullName>
    </submittedName>
</protein>
<keyword evidence="2" id="KW-0472">Membrane</keyword>
<evidence type="ECO:0000313" key="3">
    <source>
        <dbReference type="EMBL" id="BAU28078.1"/>
    </source>
</evidence>
<gene>
    <name evidence="3" type="ORF">CB4_02252</name>
</gene>
<feature type="compositionally biased region" description="Basic and acidic residues" evidence="1">
    <location>
        <begin position="116"/>
        <end position="125"/>
    </location>
</feature>
<proteinExistence type="predicted"/>
<dbReference type="RefSeq" id="WP_096465865.1">
    <property type="nucleotide sequence ID" value="NZ_AP017312.1"/>
</dbReference>
<accession>A0A0U5BIS1</accession>